<gene>
    <name evidence="1" type="ORF">E8K88_17785</name>
</gene>
<proteinExistence type="predicted"/>
<comment type="caution">
    <text evidence="1">The sequence shown here is derived from an EMBL/GenBank/DDBJ whole genome shotgun (WGS) entry which is preliminary data.</text>
</comment>
<reference evidence="1 2" key="1">
    <citation type="submission" date="2019-04" db="EMBL/GenBank/DDBJ databases">
        <title>Lampropedia sp YIM MLB12 draf genome.</title>
        <authorList>
            <person name="Wang Y.-X."/>
        </authorList>
    </citation>
    <scope>NUCLEOTIDE SEQUENCE [LARGE SCALE GENOMIC DNA]</scope>
    <source>
        <strain evidence="1 2">YIM MLB12</strain>
    </source>
</reference>
<protein>
    <submittedName>
        <fullName evidence="1">Uncharacterized protein</fullName>
    </submittedName>
</protein>
<sequence length="168" mass="19107">MKENDLITSLKEIVIKKIKSIIINDNDIARIAIVYDLGQYQVFPPTLAILNCDDVIKVESSDEDHESMVNPAEFSTYATPPLSLNNTEEYGFIFNELNLAYQNNPSLESEAIKAYIECSSYLTLFARSIKKEVMVFCTDPELSDLKKNIEEIAKSVENFDIKIPSWLN</sequence>
<accession>A0A4S5BHQ7</accession>
<dbReference type="Proteomes" id="UP000306236">
    <property type="component" value="Unassembled WGS sequence"/>
</dbReference>
<name>A0A4S5BHQ7_9BURK</name>
<organism evidence="1 2">
    <name type="scientific">Lampropedia aestuarii</name>
    <dbReference type="NCBI Taxonomy" id="2562762"/>
    <lineage>
        <taxon>Bacteria</taxon>
        <taxon>Pseudomonadati</taxon>
        <taxon>Pseudomonadota</taxon>
        <taxon>Betaproteobacteria</taxon>
        <taxon>Burkholderiales</taxon>
        <taxon>Comamonadaceae</taxon>
        <taxon>Lampropedia</taxon>
    </lineage>
</organism>
<evidence type="ECO:0000313" key="1">
    <source>
        <dbReference type="EMBL" id="THJ30305.1"/>
    </source>
</evidence>
<dbReference type="RefSeq" id="WP_136408005.1">
    <property type="nucleotide sequence ID" value="NZ_SSWX01000049.1"/>
</dbReference>
<evidence type="ECO:0000313" key="2">
    <source>
        <dbReference type="Proteomes" id="UP000306236"/>
    </source>
</evidence>
<dbReference type="EMBL" id="SSWX01000049">
    <property type="protein sequence ID" value="THJ30305.1"/>
    <property type="molecule type" value="Genomic_DNA"/>
</dbReference>
<dbReference type="AlphaFoldDB" id="A0A4S5BHQ7"/>
<keyword evidence="2" id="KW-1185">Reference proteome</keyword>